<dbReference type="GO" id="GO:0006950">
    <property type="term" value="P:response to stress"/>
    <property type="evidence" value="ECO:0007669"/>
    <property type="project" value="TreeGrafter"/>
</dbReference>
<dbReference type="PANTHER" id="PTHR33164:SF5">
    <property type="entry name" value="ORGANIC HYDROPEROXIDE RESISTANCE TRANSCRIPTIONAL REGULATOR"/>
    <property type="match status" value="1"/>
</dbReference>
<dbReference type="Pfam" id="PF01047">
    <property type="entry name" value="MarR"/>
    <property type="match status" value="1"/>
</dbReference>
<dbReference type="GO" id="GO:0005737">
    <property type="term" value="C:cytoplasm"/>
    <property type="evidence" value="ECO:0007669"/>
    <property type="project" value="UniProtKB-SubCell"/>
</dbReference>
<dbReference type="InterPro" id="IPR039422">
    <property type="entry name" value="MarR/SlyA-like"/>
</dbReference>
<dbReference type="PROSITE" id="PS50995">
    <property type="entry name" value="HTH_MARR_2"/>
    <property type="match status" value="1"/>
</dbReference>
<accession>A0A1S6IS10</accession>
<evidence type="ECO:0000256" key="1">
    <source>
        <dbReference type="ARBA" id="ARBA00004496"/>
    </source>
</evidence>
<reference evidence="3 4" key="1">
    <citation type="journal article" date="2014" name="Int. J. Syst. Evol. Microbiol.">
        <title>Jeotgalibaca dankookensis gen. nov., sp. nov., a member of the family Carnobacteriaceae, isolated from seujeot (Korean traditional food).</title>
        <authorList>
            <person name="Lee D.G."/>
            <person name="Trujillo M.E."/>
            <person name="Kang H."/>
            <person name="Ahn T.Y."/>
        </authorList>
    </citation>
    <scope>NUCLEOTIDE SEQUENCE [LARGE SCALE GENOMIC DNA]</scope>
    <source>
        <strain evidence="3 4">EX-07</strain>
    </source>
</reference>
<dbReference type="Proteomes" id="UP000188993">
    <property type="component" value="Chromosome"/>
</dbReference>
<dbReference type="InterPro" id="IPR000835">
    <property type="entry name" value="HTH_MarR-typ"/>
</dbReference>
<dbReference type="GO" id="GO:0003700">
    <property type="term" value="F:DNA-binding transcription factor activity"/>
    <property type="evidence" value="ECO:0007669"/>
    <property type="project" value="InterPro"/>
</dbReference>
<gene>
    <name evidence="3" type="primary">ohrR</name>
    <name evidence="3" type="ORF">BW727_102021</name>
</gene>
<dbReference type="EMBL" id="CP019728">
    <property type="protein sequence ID" value="AQS54335.1"/>
    <property type="molecule type" value="Genomic_DNA"/>
</dbReference>
<dbReference type="SMART" id="SM00347">
    <property type="entry name" value="HTH_MARR"/>
    <property type="match status" value="1"/>
</dbReference>
<proteinExistence type="predicted"/>
<dbReference type="STRING" id="708126.BW727_102021"/>
<evidence type="ECO:0000313" key="4">
    <source>
        <dbReference type="Proteomes" id="UP000188993"/>
    </source>
</evidence>
<name>A0A1S6IS10_9LACT</name>
<dbReference type="InterPro" id="IPR036388">
    <property type="entry name" value="WH-like_DNA-bd_sf"/>
</dbReference>
<evidence type="ECO:0000313" key="3">
    <source>
        <dbReference type="EMBL" id="AQS54335.1"/>
    </source>
</evidence>
<dbReference type="AlphaFoldDB" id="A0A1S6IS10"/>
<keyword evidence="4" id="KW-1185">Reference proteome</keyword>
<dbReference type="SUPFAM" id="SSF46785">
    <property type="entry name" value="Winged helix' DNA-binding domain"/>
    <property type="match status" value="1"/>
</dbReference>
<dbReference type="KEGG" id="jda:BW727_102021"/>
<protein>
    <submittedName>
        <fullName evidence="3">Organic hydroperoxide resistance transcriptional regulator</fullName>
    </submittedName>
</protein>
<dbReference type="Gene3D" id="1.10.10.10">
    <property type="entry name" value="Winged helix-like DNA-binding domain superfamily/Winged helix DNA-binding domain"/>
    <property type="match status" value="1"/>
</dbReference>
<dbReference type="PANTHER" id="PTHR33164">
    <property type="entry name" value="TRANSCRIPTIONAL REGULATOR, MARR FAMILY"/>
    <property type="match status" value="1"/>
</dbReference>
<feature type="domain" description="HTH marR-type" evidence="2">
    <location>
        <begin position="8"/>
        <end position="145"/>
    </location>
</feature>
<comment type="subcellular location">
    <subcellularLocation>
        <location evidence="1">Cytoplasm</location>
    </subcellularLocation>
</comment>
<sequence length="150" mass="17191">MIFERKLEDHLCFHLYRASKEMGKLYSQALKPFKLTFSQYLVLLALWDKDGISISDIGGRTGMGIGTLNPILKRLASQEWIQRQPHESDKRTMLIYLAPKASETKYAINQAILKKLEHVQFEAMNVSVLVKQLGLLQEQLGKLNLQDDDS</sequence>
<evidence type="ECO:0000259" key="2">
    <source>
        <dbReference type="PROSITE" id="PS50995"/>
    </source>
</evidence>
<organism evidence="3 4">
    <name type="scientific">Jeotgalibaca dankookensis</name>
    <dbReference type="NCBI Taxonomy" id="708126"/>
    <lineage>
        <taxon>Bacteria</taxon>
        <taxon>Bacillati</taxon>
        <taxon>Bacillota</taxon>
        <taxon>Bacilli</taxon>
        <taxon>Lactobacillales</taxon>
        <taxon>Carnobacteriaceae</taxon>
        <taxon>Jeotgalibaca</taxon>
    </lineage>
</organism>
<dbReference type="InterPro" id="IPR036390">
    <property type="entry name" value="WH_DNA-bd_sf"/>
</dbReference>